<dbReference type="InterPro" id="IPR029759">
    <property type="entry name" value="GPX_AS"/>
</dbReference>
<dbReference type="EMBL" id="LYBM01000041">
    <property type="protein sequence ID" value="ODA31123.1"/>
    <property type="molecule type" value="Genomic_DNA"/>
</dbReference>
<dbReference type="InterPro" id="IPR000889">
    <property type="entry name" value="Glutathione_peroxidase"/>
</dbReference>
<dbReference type="AlphaFoldDB" id="A0A1C3ED07"/>
<dbReference type="Gene3D" id="3.40.30.10">
    <property type="entry name" value="Glutaredoxin"/>
    <property type="match status" value="1"/>
</dbReference>
<feature type="active site" evidence="4">
    <location>
        <position position="67"/>
    </location>
</feature>
<proteinExistence type="inferred from homology"/>
<name>A0A1C3ED07_9GAMM</name>
<dbReference type="PANTHER" id="PTHR11592">
    <property type="entry name" value="GLUTATHIONE PEROXIDASE"/>
    <property type="match status" value="1"/>
</dbReference>
<dbReference type="PROSITE" id="PS51352">
    <property type="entry name" value="THIOREDOXIN_2"/>
    <property type="match status" value="1"/>
</dbReference>
<dbReference type="Pfam" id="PF00255">
    <property type="entry name" value="GSHPx"/>
    <property type="match status" value="1"/>
</dbReference>
<dbReference type="PANTHER" id="PTHR11592:SF44">
    <property type="entry name" value="GLUTATHIONE PEROXIDASE"/>
    <property type="match status" value="1"/>
</dbReference>
<dbReference type="PROSITE" id="PS51355">
    <property type="entry name" value="GLUTATHIONE_PEROXID_3"/>
    <property type="match status" value="1"/>
</dbReference>
<dbReference type="SUPFAM" id="SSF52833">
    <property type="entry name" value="Thioredoxin-like"/>
    <property type="match status" value="1"/>
</dbReference>
<dbReference type="GO" id="GO:0034599">
    <property type="term" value="P:cellular response to oxidative stress"/>
    <property type="evidence" value="ECO:0007669"/>
    <property type="project" value="TreeGrafter"/>
</dbReference>
<evidence type="ECO:0000256" key="6">
    <source>
        <dbReference type="SAM" id="SignalP"/>
    </source>
</evidence>
<dbReference type="PIRSF" id="PIRSF000303">
    <property type="entry name" value="Glutathion_perox"/>
    <property type="match status" value="1"/>
</dbReference>
<evidence type="ECO:0000256" key="4">
    <source>
        <dbReference type="PIRSR" id="PIRSR000303-1"/>
    </source>
</evidence>
<evidence type="ECO:0000256" key="3">
    <source>
        <dbReference type="ARBA" id="ARBA00023002"/>
    </source>
</evidence>
<dbReference type="CDD" id="cd00340">
    <property type="entry name" value="GSH_Peroxidase"/>
    <property type="match status" value="1"/>
</dbReference>
<accession>A0A1C3ED07</accession>
<dbReference type="RefSeq" id="WP_068904804.1">
    <property type="nucleotide sequence ID" value="NZ_JBHUIF010000009.1"/>
</dbReference>
<dbReference type="InterPro" id="IPR013766">
    <property type="entry name" value="Thioredoxin_domain"/>
</dbReference>
<comment type="similarity">
    <text evidence="1 5">Belongs to the glutathione peroxidase family.</text>
</comment>
<keyword evidence="9" id="KW-1185">Reference proteome</keyword>
<organism evidence="8 9">
    <name type="scientific">Veronia pacifica</name>
    <dbReference type="NCBI Taxonomy" id="1080227"/>
    <lineage>
        <taxon>Bacteria</taxon>
        <taxon>Pseudomonadati</taxon>
        <taxon>Pseudomonadota</taxon>
        <taxon>Gammaproteobacteria</taxon>
        <taxon>Vibrionales</taxon>
        <taxon>Vibrionaceae</taxon>
        <taxon>Veronia</taxon>
    </lineage>
</organism>
<dbReference type="InterPro" id="IPR036249">
    <property type="entry name" value="Thioredoxin-like_sf"/>
</dbReference>
<keyword evidence="2 5" id="KW-0575">Peroxidase</keyword>
<gene>
    <name evidence="8" type="ORF">A8L45_18285</name>
</gene>
<evidence type="ECO:0000256" key="2">
    <source>
        <dbReference type="ARBA" id="ARBA00022559"/>
    </source>
</evidence>
<evidence type="ECO:0000259" key="7">
    <source>
        <dbReference type="PROSITE" id="PS51352"/>
    </source>
</evidence>
<dbReference type="PROSITE" id="PS00460">
    <property type="entry name" value="GLUTATHIONE_PEROXID_1"/>
    <property type="match status" value="1"/>
</dbReference>
<feature type="domain" description="Thioredoxin" evidence="7">
    <location>
        <begin position="8"/>
        <end position="184"/>
    </location>
</feature>
<dbReference type="Proteomes" id="UP000094936">
    <property type="component" value="Unassembled WGS sequence"/>
</dbReference>
<evidence type="ECO:0000313" key="8">
    <source>
        <dbReference type="EMBL" id="ODA31123.1"/>
    </source>
</evidence>
<evidence type="ECO:0000256" key="1">
    <source>
        <dbReference type="ARBA" id="ARBA00006926"/>
    </source>
</evidence>
<dbReference type="STRING" id="1080227.A8L45_18285"/>
<evidence type="ECO:0000313" key="9">
    <source>
        <dbReference type="Proteomes" id="UP000094936"/>
    </source>
</evidence>
<protein>
    <recommendedName>
        <fullName evidence="5">Glutathione peroxidase</fullName>
    </recommendedName>
</protein>
<comment type="caution">
    <text evidence="8">The sequence shown here is derived from an EMBL/GenBank/DDBJ whole genome shotgun (WGS) entry which is preliminary data.</text>
</comment>
<dbReference type="OrthoDB" id="9785502at2"/>
<feature type="signal peptide" evidence="6">
    <location>
        <begin position="1"/>
        <end position="26"/>
    </location>
</feature>
<feature type="chain" id="PRO_5008672969" description="Glutathione peroxidase" evidence="6">
    <location>
        <begin position="27"/>
        <end position="184"/>
    </location>
</feature>
<keyword evidence="6" id="KW-0732">Signal</keyword>
<sequence length="184" mass="20578">MKQRYLSLLTLLTGIFFGAPTMPAYGQSSCSDLLNFSYKKLNSTESVNMCEAFKDKVVLVVNTASQCGFTPQFTQLEKLYQQYKDKGFTVVGFPSNDFYQERGSEAETAKVCHINYGVTFPMMEKVNVRGGEGIFQQLAATSGVTPKWNFYKYLIDREGKVIGVFPSNSEPMSSSFQRVVAQAL</sequence>
<dbReference type="GO" id="GO:0004601">
    <property type="term" value="F:peroxidase activity"/>
    <property type="evidence" value="ECO:0007669"/>
    <property type="project" value="UniProtKB-KW"/>
</dbReference>
<dbReference type="PRINTS" id="PR01011">
    <property type="entry name" value="GLUTPROXDASE"/>
</dbReference>
<keyword evidence="3 5" id="KW-0560">Oxidoreductase</keyword>
<evidence type="ECO:0000256" key="5">
    <source>
        <dbReference type="RuleBase" id="RU000499"/>
    </source>
</evidence>
<reference evidence="8 9" key="1">
    <citation type="submission" date="2016-05" db="EMBL/GenBank/DDBJ databases">
        <title>Genomic Taxonomy of the Vibrionaceae.</title>
        <authorList>
            <person name="Gomez-Gil B."/>
            <person name="Enciso-Ibarra J."/>
        </authorList>
    </citation>
    <scope>NUCLEOTIDE SEQUENCE [LARGE SCALE GENOMIC DNA]</scope>
    <source>
        <strain evidence="8 9">CAIM 1920</strain>
    </source>
</reference>